<keyword evidence="2" id="KW-1185">Reference proteome</keyword>
<evidence type="ECO:0000313" key="1">
    <source>
        <dbReference type="EMBL" id="UWQ59463.1"/>
    </source>
</evidence>
<sequence length="74" mass="8004">MHTPFDFKEAGNRTVYVKAVAVADLPKDVQANAGGREQLYAVHDAEGGQLALVADRQLAFVLARQNDMTPVAVH</sequence>
<dbReference type="EMBL" id="CP081078">
    <property type="protein sequence ID" value="UWQ59463.1"/>
    <property type="molecule type" value="Genomic_DNA"/>
</dbReference>
<dbReference type="Pfam" id="PF06620">
    <property type="entry name" value="DUF1150"/>
    <property type="match status" value="1"/>
</dbReference>
<dbReference type="Proteomes" id="UP001058184">
    <property type="component" value="Chromosome"/>
</dbReference>
<name>A0ABY5WZ72_LEICA</name>
<dbReference type="RefSeq" id="WP_027234846.1">
    <property type="nucleotide sequence ID" value="NZ_CBDUNH010000006.1"/>
</dbReference>
<reference evidence="1" key="1">
    <citation type="submission" date="2021-08" db="EMBL/GenBank/DDBJ databases">
        <authorList>
            <person name="Nwanade C."/>
            <person name="Wang M."/>
            <person name="Masoudi A."/>
            <person name="Yu Z."/>
            <person name="Liu J."/>
        </authorList>
    </citation>
    <scope>NUCLEOTIDE SEQUENCE</scope>
    <source>
        <strain evidence="1">S141</strain>
    </source>
</reference>
<gene>
    <name evidence="1" type="ORF">K3722_04880</name>
</gene>
<evidence type="ECO:0000313" key="2">
    <source>
        <dbReference type="Proteomes" id="UP001058184"/>
    </source>
</evidence>
<organism evidence="1 2">
    <name type="scientific">Leisingera caerulea</name>
    <name type="common">Phaeobacter caeruleus</name>
    <dbReference type="NCBI Taxonomy" id="506591"/>
    <lineage>
        <taxon>Bacteria</taxon>
        <taxon>Pseudomonadati</taxon>
        <taxon>Pseudomonadota</taxon>
        <taxon>Alphaproteobacteria</taxon>
        <taxon>Rhodobacterales</taxon>
        <taxon>Roseobacteraceae</taxon>
        <taxon>Leisingera</taxon>
    </lineage>
</organism>
<accession>A0ABY5WZ72</accession>
<dbReference type="InterPro" id="IPR009531">
    <property type="entry name" value="DUF1150"/>
</dbReference>
<proteinExistence type="predicted"/>
<protein>
    <submittedName>
        <fullName evidence="1">DUF1150 domain-containing protein</fullName>
    </submittedName>
</protein>